<dbReference type="Proteomes" id="UP000644010">
    <property type="component" value="Unassembled WGS sequence"/>
</dbReference>
<evidence type="ECO:0000259" key="2">
    <source>
        <dbReference type="Pfam" id="PF18291"/>
    </source>
</evidence>
<dbReference type="InterPro" id="IPR036388">
    <property type="entry name" value="WH-like_DNA-bd_sf"/>
</dbReference>
<dbReference type="RefSeq" id="WP_186960221.1">
    <property type="nucleotide sequence ID" value="NZ_JACOOI010000017.1"/>
</dbReference>
<evidence type="ECO:0000313" key="3">
    <source>
        <dbReference type="EMBL" id="MBC5644328.1"/>
    </source>
</evidence>
<dbReference type="Gene3D" id="1.10.10.10">
    <property type="entry name" value="Winged helix-like DNA-binding domain superfamily/Winged helix DNA-binding domain"/>
    <property type="match status" value="1"/>
</dbReference>
<dbReference type="EMBL" id="JACOOI010000017">
    <property type="protein sequence ID" value="MBC5644328.1"/>
    <property type="molecule type" value="Genomic_DNA"/>
</dbReference>
<dbReference type="SUPFAM" id="SSF47729">
    <property type="entry name" value="IHF-like DNA-binding proteins"/>
    <property type="match status" value="1"/>
</dbReference>
<evidence type="ECO:0000313" key="4">
    <source>
        <dbReference type="Proteomes" id="UP000644010"/>
    </source>
</evidence>
<dbReference type="InterPro" id="IPR041607">
    <property type="entry name" value="HU-HIG"/>
</dbReference>
<proteinExistence type="predicted"/>
<keyword evidence="4" id="KW-1185">Reference proteome</keyword>
<keyword evidence="1 3" id="KW-0238">DNA-binding</keyword>
<gene>
    <name evidence="3" type="ORF">H8S77_15725</name>
</gene>
<organism evidence="3 4">
    <name type="scientific">Parabacteroides segnis</name>
    <dbReference type="NCBI Taxonomy" id="2763058"/>
    <lineage>
        <taxon>Bacteria</taxon>
        <taxon>Pseudomonadati</taxon>
        <taxon>Bacteroidota</taxon>
        <taxon>Bacteroidia</taxon>
        <taxon>Bacteroidales</taxon>
        <taxon>Tannerellaceae</taxon>
        <taxon>Parabacteroides</taxon>
    </lineage>
</organism>
<name>A0ABR7E3H8_9BACT</name>
<feature type="domain" description="HU" evidence="2">
    <location>
        <begin position="1"/>
        <end position="128"/>
    </location>
</feature>
<comment type="caution">
    <text evidence="3">The sequence shown here is derived from an EMBL/GenBank/DDBJ whole genome shotgun (WGS) entry which is preliminary data.</text>
</comment>
<reference evidence="3 4" key="1">
    <citation type="submission" date="2020-08" db="EMBL/GenBank/DDBJ databases">
        <title>Genome public.</title>
        <authorList>
            <person name="Liu C."/>
            <person name="Sun Q."/>
        </authorList>
    </citation>
    <scope>NUCLEOTIDE SEQUENCE [LARGE SCALE GENOMIC DNA]</scope>
    <source>
        <strain evidence="3 4">BX2</strain>
    </source>
</reference>
<dbReference type="InterPro" id="IPR010992">
    <property type="entry name" value="IHF-like_DNA-bd_dom_sf"/>
</dbReference>
<sequence length="209" mass="23954">MSAYYDLYETPSPKGREGKKSLHARVCPIKTYTQDEFIKHVAAFQLLPKNQIAGALTAIIDDLCDLLADGYTVEMGDLGFFSTSLKCLQETDDENDKIRAESVTFQNVHLRVSSKFRKRIKHAMKFERVHSLTRKQKKITSTVEERKKRLVSFLKIDICITRKEYIRLTGLTPYEAMKELNDFISQGVLRRRGAGRSVVYVAGENLKVE</sequence>
<protein>
    <submittedName>
        <fullName evidence="3">DNA-binding protein</fullName>
    </submittedName>
</protein>
<dbReference type="GO" id="GO:0003677">
    <property type="term" value="F:DNA binding"/>
    <property type="evidence" value="ECO:0007669"/>
    <property type="project" value="UniProtKB-KW"/>
</dbReference>
<accession>A0ABR7E3H8</accession>
<dbReference type="Pfam" id="PF18291">
    <property type="entry name" value="HU-HIG"/>
    <property type="match status" value="1"/>
</dbReference>
<evidence type="ECO:0000256" key="1">
    <source>
        <dbReference type="ARBA" id="ARBA00023125"/>
    </source>
</evidence>